<accession>A0A1B9ICS9</accession>
<keyword evidence="3 7" id="KW-0813">Transport</keyword>
<feature type="compositionally biased region" description="Acidic residues" evidence="8">
    <location>
        <begin position="490"/>
        <end position="499"/>
    </location>
</feature>
<evidence type="ECO:0000313" key="14">
    <source>
        <dbReference type="Proteomes" id="UP000094020"/>
    </source>
</evidence>
<dbReference type="AlphaFoldDB" id="A0A1B9ICS9"/>
<reference evidence="13" key="4">
    <citation type="submission" date="2024-02" db="EMBL/GenBank/DDBJ databases">
        <title>Comparative genomics of Cryptococcus and Kwoniella reveals pathogenesis evolution and contrasting modes of karyotype evolution via chromosome fusion or intercentromeric recombination.</title>
        <authorList>
            <person name="Coelho M.A."/>
            <person name="David-Palma M."/>
            <person name="Shea T."/>
            <person name="Bowers K."/>
            <person name="McGinley-Smith S."/>
            <person name="Mohammad A.W."/>
            <person name="Gnirke A."/>
            <person name="Yurkov A.M."/>
            <person name="Nowrousian M."/>
            <person name="Sun S."/>
            <person name="Cuomo C.A."/>
            <person name="Heitman J."/>
        </authorList>
    </citation>
    <scope>NUCLEOTIDE SEQUENCE</scope>
    <source>
        <strain evidence="13">CBS 10737</strain>
    </source>
</reference>
<comment type="function">
    <text evidence="7">Acts as an adapter for the XPO1/CRM1-mediated export of the 60S ribosomal subunit.</text>
</comment>
<feature type="compositionally biased region" description="Acidic residues" evidence="8">
    <location>
        <begin position="528"/>
        <end position="554"/>
    </location>
</feature>
<comment type="similarity">
    <text evidence="1 7">Belongs to the NMD3 family.</text>
</comment>
<dbReference type="InterPro" id="IPR048898">
    <property type="entry name" value="OB_NMD3"/>
</dbReference>
<comment type="subcellular location">
    <subcellularLocation>
        <location evidence="7">Cytoplasm</location>
    </subcellularLocation>
    <subcellularLocation>
        <location evidence="7">Nucleus</location>
    </subcellularLocation>
</comment>
<keyword evidence="14" id="KW-1185">Reference proteome</keyword>
<evidence type="ECO:0000259" key="10">
    <source>
        <dbReference type="Pfam" id="PF21192"/>
    </source>
</evidence>
<reference evidence="13" key="2">
    <citation type="submission" date="2013-07" db="EMBL/GenBank/DDBJ databases">
        <authorList>
            <consortium name="The Broad Institute Genome Sequencing Platform"/>
            <person name="Cuomo C."/>
            <person name="Litvintseva A."/>
            <person name="Chen Y."/>
            <person name="Heitman J."/>
            <person name="Sun S."/>
            <person name="Springer D."/>
            <person name="Dromer F."/>
            <person name="Young S.K."/>
            <person name="Zeng Q."/>
            <person name="Gargeya S."/>
            <person name="Fitzgerald M."/>
            <person name="Abouelleil A."/>
            <person name="Alvarado L."/>
            <person name="Berlin A.M."/>
            <person name="Chapman S.B."/>
            <person name="Dewar J."/>
            <person name="Goldberg J."/>
            <person name="Griggs A."/>
            <person name="Gujja S."/>
            <person name="Hansen M."/>
            <person name="Howarth C."/>
            <person name="Imamovic A."/>
            <person name="Larimer J."/>
            <person name="McCowan C."/>
            <person name="Murphy C."/>
            <person name="Pearson M."/>
            <person name="Priest M."/>
            <person name="Roberts A."/>
            <person name="Saif S."/>
            <person name="Shea T."/>
            <person name="Sykes S."/>
            <person name="Wortman J."/>
            <person name="Nusbaum C."/>
            <person name="Birren B."/>
        </authorList>
    </citation>
    <scope>NUCLEOTIDE SEQUENCE</scope>
    <source>
        <strain evidence="13">CBS 10737</strain>
    </source>
</reference>
<dbReference type="GO" id="GO:0000055">
    <property type="term" value="P:ribosomal large subunit export from nucleus"/>
    <property type="evidence" value="ECO:0007669"/>
    <property type="project" value="TreeGrafter"/>
</dbReference>
<evidence type="ECO:0000256" key="4">
    <source>
        <dbReference type="ARBA" id="ARBA00022490"/>
    </source>
</evidence>
<evidence type="ECO:0000256" key="2">
    <source>
        <dbReference type="ARBA" id="ARBA00017035"/>
    </source>
</evidence>
<keyword evidence="5 7" id="KW-0653">Protein transport</keyword>
<dbReference type="Proteomes" id="UP000094020">
    <property type="component" value="Chromosome 1"/>
</dbReference>
<reference evidence="12" key="1">
    <citation type="submission" date="2013-07" db="EMBL/GenBank/DDBJ databases">
        <title>The Genome Sequence of Cryptococcus pinus CBS10737.</title>
        <authorList>
            <consortium name="The Broad Institute Genome Sequencing Platform"/>
            <person name="Cuomo C."/>
            <person name="Litvintseva A."/>
            <person name="Chen Y."/>
            <person name="Heitman J."/>
            <person name="Sun S."/>
            <person name="Springer D."/>
            <person name="Dromer F."/>
            <person name="Young S.K."/>
            <person name="Zeng Q."/>
            <person name="Gargeya S."/>
            <person name="Fitzgerald M."/>
            <person name="Abouelleil A."/>
            <person name="Alvarado L."/>
            <person name="Berlin A.M."/>
            <person name="Chapman S.B."/>
            <person name="Dewar J."/>
            <person name="Goldberg J."/>
            <person name="Griggs A."/>
            <person name="Gujja S."/>
            <person name="Hansen M."/>
            <person name="Howarth C."/>
            <person name="Imamovic A."/>
            <person name="Larimer J."/>
            <person name="McCowan C."/>
            <person name="Murphy C."/>
            <person name="Pearson M."/>
            <person name="Priest M."/>
            <person name="Roberts A."/>
            <person name="Saif S."/>
            <person name="Shea T."/>
            <person name="Sykes S."/>
            <person name="Wortman J."/>
            <person name="Nusbaum C."/>
            <person name="Birren B."/>
        </authorList>
    </citation>
    <scope>NUCLEOTIDE SEQUENCE [LARGE SCALE GENOMIC DNA]</scope>
    <source>
        <strain evidence="12">CBS 10737</strain>
    </source>
</reference>
<feature type="region of interest" description="Disordered" evidence="8">
    <location>
        <begin position="486"/>
        <end position="572"/>
    </location>
</feature>
<keyword evidence="4 7" id="KW-0963">Cytoplasm</keyword>
<reference evidence="12" key="3">
    <citation type="submission" date="2016-07" db="EMBL/GenBank/DDBJ databases">
        <title>Evolution of pathogenesis and genome organization in the Tremellales.</title>
        <authorList>
            <person name="Cuomo C."/>
            <person name="Litvintseva A."/>
            <person name="Heitman J."/>
            <person name="Chen Y."/>
            <person name="Sun S."/>
            <person name="Springer D."/>
            <person name="Dromer F."/>
            <person name="Young S."/>
            <person name="Zeng Q."/>
            <person name="Chapman S."/>
            <person name="Gujja S."/>
            <person name="Saif S."/>
            <person name="Birren B."/>
        </authorList>
    </citation>
    <scope>NUCLEOTIDE SEQUENCE</scope>
    <source>
        <strain evidence="12">CBS 10737</strain>
    </source>
</reference>
<evidence type="ECO:0000256" key="6">
    <source>
        <dbReference type="ARBA" id="ARBA00023242"/>
    </source>
</evidence>
<evidence type="ECO:0000313" key="12">
    <source>
        <dbReference type="EMBL" id="OCF53422.1"/>
    </source>
</evidence>
<dbReference type="RefSeq" id="XP_019014641.1">
    <property type="nucleotide sequence ID" value="XM_019152503.1"/>
</dbReference>
<dbReference type="GO" id="GO:0015031">
    <property type="term" value="P:protein transport"/>
    <property type="evidence" value="ECO:0007669"/>
    <property type="project" value="UniProtKB-KW"/>
</dbReference>
<dbReference type="STRING" id="1296096.A0A1B9ICS9"/>
<dbReference type="GeneID" id="30169094"/>
<evidence type="ECO:0000256" key="1">
    <source>
        <dbReference type="ARBA" id="ARBA00009794"/>
    </source>
</evidence>
<gene>
    <name evidence="12" type="ORF">I206_00725</name>
    <name evidence="13" type="ORF">I206_100600</name>
</gene>
<name>A0A1B9ICS9_9TREE</name>
<dbReference type="OrthoDB" id="203821at2759"/>
<dbReference type="Pfam" id="PF21192">
    <property type="entry name" value="OB_NMD3"/>
    <property type="match status" value="1"/>
</dbReference>
<dbReference type="GO" id="GO:0005634">
    <property type="term" value="C:nucleus"/>
    <property type="evidence" value="ECO:0007669"/>
    <property type="project" value="UniProtKB-SubCell"/>
</dbReference>
<dbReference type="EMBL" id="KI894007">
    <property type="protein sequence ID" value="OCF53422.1"/>
    <property type="molecule type" value="Genomic_DNA"/>
</dbReference>
<evidence type="ECO:0000313" key="13">
    <source>
        <dbReference type="EMBL" id="WWC66696.1"/>
    </source>
</evidence>
<dbReference type="InterPro" id="IPR007064">
    <property type="entry name" value="Nmd3_N"/>
</dbReference>
<evidence type="ECO:0000259" key="9">
    <source>
        <dbReference type="Pfam" id="PF04981"/>
    </source>
</evidence>
<evidence type="ECO:0000259" key="11">
    <source>
        <dbReference type="Pfam" id="PF21193"/>
    </source>
</evidence>
<dbReference type="InterPro" id="IPR039768">
    <property type="entry name" value="Nmd3"/>
</dbReference>
<feature type="domain" description="Nmd3 N-terminal" evidence="9">
    <location>
        <begin position="19"/>
        <end position="249"/>
    </location>
</feature>
<evidence type="ECO:0000256" key="3">
    <source>
        <dbReference type="ARBA" id="ARBA00022448"/>
    </source>
</evidence>
<evidence type="ECO:0000256" key="5">
    <source>
        <dbReference type="ARBA" id="ARBA00022927"/>
    </source>
</evidence>
<dbReference type="Pfam" id="PF04981">
    <property type="entry name" value="NMD3"/>
    <property type="match status" value="1"/>
</dbReference>
<feature type="domain" description="60S ribosomal export protein NMD3 SH3" evidence="11">
    <location>
        <begin position="252"/>
        <end position="299"/>
    </location>
</feature>
<keyword evidence="6 7" id="KW-0539">Nucleus</keyword>
<organism evidence="12">
    <name type="scientific">Kwoniella pini CBS 10737</name>
    <dbReference type="NCBI Taxonomy" id="1296096"/>
    <lineage>
        <taxon>Eukaryota</taxon>
        <taxon>Fungi</taxon>
        <taxon>Dikarya</taxon>
        <taxon>Basidiomycota</taxon>
        <taxon>Agaricomycotina</taxon>
        <taxon>Tremellomycetes</taxon>
        <taxon>Tremellales</taxon>
        <taxon>Cryptococcaceae</taxon>
        <taxon>Kwoniella</taxon>
    </lineage>
</organism>
<dbReference type="EMBL" id="CP144519">
    <property type="protein sequence ID" value="WWC66696.1"/>
    <property type="molecule type" value="Genomic_DNA"/>
</dbReference>
<dbReference type="InterPro" id="IPR048899">
    <property type="entry name" value="NMD_SH3"/>
</dbReference>
<proteinExistence type="inferred from homology"/>
<dbReference type="GO" id="GO:0043023">
    <property type="term" value="F:ribosomal large subunit binding"/>
    <property type="evidence" value="ECO:0007669"/>
    <property type="project" value="InterPro"/>
</dbReference>
<sequence>MVAMDYEPDAAGQESYILCADCGTVISSANGAGLCVGCLRNTVDITEGIPKEATLNFCRGCERFLSPPQTWVTAQPESRELLAICLKKIARPLMKVRLIDASFIWTEPHSRRIKIKVTIQKEVLANTVLQQTFELLLVVHTGQCPQCTRLAAKNTWKASVQVRQKVTHKRTFLWLEQLILKHNAHKDTININEKRDGLDFFYSERNNAIKMVEFLAGVVPVRSKASEQLISSDTHSNTSNYKFTYSVEIVPVCKDDLVCLPRNQARAWGNISPLTICSRVGNTVHLLDPMTLQQTDVTAPVYWRQPFDSLATVTDLVEFIVLDVEPSGPVRGKYVLADAQVTRSSSSNNNTDDDGMGDDGIFHTRTHLGGILQPGDTVLGYHLTNANFNNDAFDSFDQDRIPDVILVKKTYPNRRKKSKPRNWKLRSIAKEAEDVAEGGNTLGRGALGRKGGVDQRNVERDYELFLRDLEEDKEMRAAVNLYKANQEAKEADDEDDDVGMGETTKKSGSGMKGGKRRTGVNGGTGEMQVDEDMGEGTDADDEEEEDFPEIDINELLEHFEEMDMEDATEEVQ</sequence>
<feature type="domain" description="60S ribosomal export protein NMD3 OB-fold" evidence="10">
    <location>
        <begin position="316"/>
        <end position="409"/>
    </location>
</feature>
<dbReference type="KEGG" id="kpin:30169094"/>
<dbReference type="Pfam" id="PF21193">
    <property type="entry name" value="NMD_SH3"/>
    <property type="match status" value="1"/>
</dbReference>
<evidence type="ECO:0000256" key="8">
    <source>
        <dbReference type="SAM" id="MobiDB-lite"/>
    </source>
</evidence>
<dbReference type="GO" id="GO:0005737">
    <property type="term" value="C:cytoplasm"/>
    <property type="evidence" value="ECO:0007669"/>
    <property type="project" value="UniProtKB-SubCell"/>
</dbReference>
<dbReference type="PANTHER" id="PTHR12746">
    <property type="entry name" value="NONSENSE-MEDIATED MRNA DECAY PROTEIN 3"/>
    <property type="match status" value="1"/>
</dbReference>
<evidence type="ECO:0000256" key="7">
    <source>
        <dbReference type="RuleBase" id="RU364108"/>
    </source>
</evidence>
<feature type="compositionally biased region" description="Acidic residues" evidence="8">
    <location>
        <begin position="562"/>
        <end position="572"/>
    </location>
</feature>
<dbReference type="PANTHER" id="PTHR12746:SF2">
    <property type="entry name" value="60S RIBOSOMAL EXPORT PROTEIN NMD3"/>
    <property type="match status" value="1"/>
</dbReference>
<protein>
    <recommendedName>
        <fullName evidence="2 7">60S ribosomal export protein NMD3</fullName>
    </recommendedName>
</protein>